<feature type="compositionally biased region" description="Basic and acidic residues" evidence="1">
    <location>
        <begin position="181"/>
        <end position="198"/>
    </location>
</feature>
<feature type="region of interest" description="Disordered" evidence="1">
    <location>
        <begin position="116"/>
        <end position="198"/>
    </location>
</feature>
<feature type="region of interest" description="Disordered" evidence="1">
    <location>
        <begin position="1"/>
        <end position="79"/>
    </location>
</feature>
<gene>
    <name evidence="2" type="ORF">J3D65DRAFT_373175</name>
</gene>
<protein>
    <submittedName>
        <fullName evidence="2">Uncharacterized protein</fullName>
    </submittedName>
</protein>
<dbReference type="Proteomes" id="UP001360953">
    <property type="component" value="Unassembled WGS sequence"/>
</dbReference>
<evidence type="ECO:0000313" key="3">
    <source>
        <dbReference type="Proteomes" id="UP001360953"/>
    </source>
</evidence>
<proteinExistence type="predicted"/>
<reference evidence="2 3" key="1">
    <citation type="submission" date="2024-04" db="EMBL/GenBank/DDBJ databases">
        <title>Phyllosticta paracitricarpa is synonymous to the EU quarantine fungus P. citricarpa based on phylogenomic analyses.</title>
        <authorList>
            <consortium name="Lawrence Berkeley National Laboratory"/>
            <person name="Van ingen-buijs V.A."/>
            <person name="Van westerhoven A.C."/>
            <person name="Haridas S."/>
            <person name="Skiadas P."/>
            <person name="Martin F."/>
            <person name="Groenewald J.Z."/>
            <person name="Crous P.W."/>
            <person name="Seidl M.F."/>
        </authorList>
    </citation>
    <scope>NUCLEOTIDE SEQUENCE [LARGE SCALE GENOMIC DNA]</scope>
    <source>
        <strain evidence="2 3">CPC 17464</strain>
    </source>
</reference>
<comment type="caution">
    <text evidence="2">The sequence shown here is derived from an EMBL/GenBank/DDBJ whole genome shotgun (WGS) entry which is preliminary data.</text>
</comment>
<organism evidence="2 3">
    <name type="scientific">Phyllosticta citribraziliensis</name>
    <dbReference type="NCBI Taxonomy" id="989973"/>
    <lineage>
        <taxon>Eukaryota</taxon>
        <taxon>Fungi</taxon>
        <taxon>Dikarya</taxon>
        <taxon>Ascomycota</taxon>
        <taxon>Pezizomycotina</taxon>
        <taxon>Dothideomycetes</taxon>
        <taxon>Dothideomycetes incertae sedis</taxon>
        <taxon>Botryosphaeriales</taxon>
        <taxon>Phyllostictaceae</taxon>
        <taxon>Phyllosticta</taxon>
    </lineage>
</organism>
<sequence>MNHFKKYGGPSRVIHGQRVFQTRANAHGQKGSGQTQQPSGLSTYQQPSGLSTYQQPSGLSTSQQSYGLTPSQQSSGLGHGLVIQGTVGAINFYGAQPSQHPPPVNTQRRSNQIQIDARPPWRWSQSDTQPPREPRRSIFDRASTPPCQPNVSQPRQRGPTLDSALQHQPRRSNNNNNNQDVEMRDAEGVERTRLGDGMDGREVDRFPLYCPVCDVHVYPGNVQGSPNERMLLARASVDIQ</sequence>
<accession>A0ABR1LR89</accession>
<feature type="compositionally biased region" description="Basic and acidic residues" evidence="1">
    <location>
        <begin position="130"/>
        <end position="139"/>
    </location>
</feature>
<feature type="compositionally biased region" description="Polar residues" evidence="1">
    <location>
        <begin position="32"/>
        <end position="76"/>
    </location>
</feature>
<keyword evidence="3" id="KW-1185">Reference proteome</keyword>
<name>A0ABR1LR89_9PEZI</name>
<dbReference type="GeneID" id="92028631"/>
<evidence type="ECO:0000256" key="1">
    <source>
        <dbReference type="SAM" id="MobiDB-lite"/>
    </source>
</evidence>
<evidence type="ECO:0000313" key="2">
    <source>
        <dbReference type="EMBL" id="KAK7537275.1"/>
    </source>
</evidence>
<dbReference type="RefSeq" id="XP_066655426.1">
    <property type="nucleotide sequence ID" value="XM_066795725.1"/>
</dbReference>
<dbReference type="EMBL" id="JBBPEH010000006">
    <property type="protein sequence ID" value="KAK7537275.1"/>
    <property type="molecule type" value="Genomic_DNA"/>
</dbReference>